<keyword evidence="3" id="KW-1185">Reference proteome</keyword>
<dbReference type="STRING" id="1121950.SAMN02745243_02211"/>
<dbReference type="AlphaFoldDB" id="A0A1M6PS07"/>
<dbReference type="Pfam" id="PF06970">
    <property type="entry name" value="RepA_N"/>
    <property type="match status" value="1"/>
</dbReference>
<proteinExistence type="predicted"/>
<feature type="domain" description="Replication initiator A N-terminal" evidence="1">
    <location>
        <begin position="17"/>
        <end position="91"/>
    </location>
</feature>
<dbReference type="Proteomes" id="UP000184301">
    <property type="component" value="Unassembled WGS sequence"/>
</dbReference>
<evidence type="ECO:0000259" key="1">
    <source>
        <dbReference type="Pfam" id="PF06970"/>
    </source>
</evidence>
<reference evidence="2 3" key="1">
    <citation type="submission" date="2016-11" db="EMBL/GenBank/DDBJ databases">
        <authorList>
            <person name="Jaros S."/>
            <person name="Januszkiewicz K."/>
            <person name="Wedrychowicz H."/>
        </authorList>
    </citation>
    <scope>NUCLEOTIDE SEQUENCE [LARGE SCALE GENOMIC DNA]</scope>
    <source>
        <strain evidence="2 3">DSM 15480</strain>
    </source>
</reference>
<evidence type="ECO:0000313" key="3">
    <source>
        <dbReference type="Proteomes" id="UP000184301"/>
    </source>
</evidence>
<protein>
    <submittedName>
        <fullName evidence="2">Replication initiator protein A (RepA) N-terminus</fullName>
    </submittedName>
</protein>
<evidence type="ECO:0000313" key="2">
    <source>
        <dbReference type="EMBL" id="SHK10662.1"/>
    </source>
</evidence>
<name>A0A1M6PS07_9FIRM</name>
<organism evidence="2 3">
    <name type="scientific">Hespellia stercorisuis DSM 15480</name>
    <dbReference type="NCBI Taxonomy" id="1121950"/>
    <lineage>
        <taxon>Bacteria</taxon>
        <taxon>Bacillati</taxon>
        <taxon>Bacillota</taxon>
        <taxon>Clostridia</taxon>
        <taxon>Lachnospirales</taxon>
        <taxon>Lachnospiraceae</taxon>
        <taxon>Hespellia</taxon>
    </lineage>
</organism>
<dbReference type="OrthoDB" id="9803733at2"/>
<accession>A0A1M6PS07</accession>
<dbReference type="RefSeq" id="WP_073110156.1">
    <property type="nucleotide sequence ID" value="NZ_FQZY01000029.1"/>
</dbReference>
<sequence length="119" mass="14192">MKKTFNYYYGSQADQFSFIRIPRTLLIEKEFEDLPLEAKVLYGLLLDHLGIAYKNQWMDEQNRVYLIYQIKEIQEDMHVSKKRAIQCLSELEKFRLIEKKTRGQGLPNLIYVKRLVSAS</sequence>
<dbReference type="InterPro" id="IPR010724">
    <property type="entry name" value="RepA_N"/>
</dbReference>
<gene>
    <name evidence="2" type="ORF">SAMN02745243_02211</name>
</gene>
<dbReference type="EMBL" id="FQZY01000029">
    <property type="protein sequence ID" value="SHK10662.1"/>
    <property type="molecule type" value="Genomic_DNA"/>
</dbReference>